<comment type="domain">
    <text evidence="5">The RxLR-dEER motif acts to carry the protein into the host cell cytoplasm through binding to cell surface phosphatidylinositol-3-phosphate.</text>
</comment>
<organism evidence="8 9">
    <name type="scientific">Phytophthora oleae</name>
    <dbReference type="NCBI Taxonomy" id="2107226"/>
    <lineage>
        <taxon>Eukaryota</taxon>
        <taxon>Sar</taxon>
        <taxon>Stramenopiles</taxon>
        <taxon>Oomycota</taxon>
        <taxon>Peronosporomycetes</taxon>
        <taxon>Peronosporales</taxon>
        <taxon>Peronosporaceae</taxon>
        <taxon>Phytophthora</taxon>
    </lineage>
</organism>
<dbReference type="InterPro" id="IPR031825">
    <property type="entry name" value="RXLR"/>
</dbReference>
<comment type="similarity">
    <text evidence="2 5">Belongs to the RxLR effector family.</text>
</comment>
<feature type="chain" id="PRO_5044523791" description="RxLR effector protein" evidence="5">
    <location>
        <begin position="21"/>
        <end position="184"/>
    </location>
</feature>
<evidence type="ECO:0000256" key="4">
    <source>
        <dbReference type="ARBA" id="ARBA00022729"/>
    </source>
</evidence>
<reference evidence="8 9" key="1">
    <citation type="submission" date="2024-09" db="EMBL/GenBank/DDBJ databases">
        <title>Genome sequencing and assembly of Phytophthora oleae, isolate VK10A, causative agent of rot of olive drupes.</title>
        <authorList>
            <person name="Conti Taguali S."/>
            <person name="Riolo M."/>
            <person name="La Spada F."/>
            <person name="Cacciola S.O."/>
            <person name="Dionisio G."/>
        </authorList>
    </citation>
    <scope>NUCLEOTIDE SEQUENCE [LARGE SCALE GENOMIC DNA]</scope>
    <source>
        <strain evidence="8 9">VK10A</strain>
    </source>
</reference>
<evidence type="ECO:0000256" key="1">
    <source>
        <dbReference type="ARBA" id="ARBA00004613"/>
    </source>
</evidence>
<dbReference type="EMBL" id="JBIMZQ010000035">
    <property type="protein sequence ID" value="KAL3661495.1"/>
    <property type="molecule type" value="Genomic_DNA"/>
</dbReference>
<sequence>MRLTCILLLAAAAFVGVLDATSVATGNTVANPGISNSAFAPENHGHRSLRLRKDDAVDNEEEEGDEQEEESDDDDEQEERMWSFSGLSKAKKALEDKMAVTAVASNFVGKSADEMGEVIQKLSRSQIETIFDRGEDSIQKILPGFHTGMDFQKFDDLIRALPQEQQAVMMSAYTKYLSNKGLVR</sequence>
<name>A0ABD3F423_9STRA</name>
<protein>
    <recommendedName>
        <fullName evidence="5">RxLR effector protein</fullName>
    </recommendedName>
</protein>
<dbReference type="Proteomes" id="UP001632037">
    <property type="component" value="Unassembled WGS sequence"/>
</dbReference>
<evidence type="ECO:0000313" key="7">
    <source>
        <dbReference type="EMBL" id="KAL3661495.1"/>
    </source>
</evidence>
<feature type="compositionally biased region" description="Acidic residues" evidence="6">
    <location>
        <begin position="57"/>
        <end position="78"/>
    </location>
</feature>
<proteinExistence type="inferred from homology"/>
<keyword evidence="9" id="KW-1185">Reference proteome</keyword>
<feature type="region of interest" description="Disordered" evidence="6">
    <location>
        <begin position="32"/>
        <end position="82"/>
    </location>
</feature>
<evidence type="ECO:0000313" key="9">
    <source>
        <dbReference type="Proteomes" id="UP001632037"/>
    </source>
</evidence>
<dbReference type="Pfam" id="PF16810">
    <property type="entry name" value="RXLR"/>
    <property type="match status" value="1"/>
</dbReference>
<keyword evidence="3 5" id="KW-0964">Secreted</keyword>
<dbReference type="AlphaFoldDB" id="A0ABD3F423"/>
<evidence type="ECO:0000313" key="8">
    <source>
        <dbReference type="EMBL" id="KAL3661498.1"/>
    </source>
</evidence>
<keyword evidence="4 5" id="KW-0732">Signal</keyword>
<comment type="subcellular location">
    <subcellularLocation>
        <location evidence="1 5">Secreted</location>
    </subcellularLocation>
</comment>
<gene>
    <name evidence="7" type="ORF">V7S43_013255</name>
    <name evidence="8" type="ORF">V7S43_013258</name>
</gene>
<evidence type="ECO:0000256" key="3">
    <source>
        <dbReference type="ARBA" id="ARBA00022525"/>
    </source>
</evidence>
<comment type="caution">
    <text evidence="8">The sequence shown here is derived from an EMBL/GenBank/DDBJ whole genome shotgun (WGS) entry which is preliminary data.</text>
</comment>
<evidence type="ECO:0000256" key="5">
    <source>
        <dbReference type="RuleBase" id="RU367124"/>
    </source>
</evidence>
<feature type="signal peptide" evidence="5">
    <location>
        <begin position="1"/>
        <end position="20"/>
    </location>
</feature>
<evidence type="ECO:0000256" key="6">
    <source>
        <dbReference type="SAM" id="MobiDB-lite"/>
    </source>
</evidence>
<comment type="function">
    <text evidence="5">Effector that suppresses plant defense responses during pathogen infection.</text>
</comment>
<evidence type="ECO:0000256" key="2">
    <source>
        <dbReference type="ARBA" id="ARBA00010400"/>
    </source>
</evidence>
<dbReference type="GO" id="GO:0005576">
    <property type="term" value="C:extracellular region"/>
    <property type="evidence" value="ECO:0007669"/>
    <property type="project" value="UniProtKB-SubCell"/>
</dbReference>
<dbReference type="EMBL" id="JBIMZQ010000035">
    <property type="protein sequence ID" value="KAL3661498.1"/>
    <property type="molecule type" value="Genomic_DNA"/>
</dbReference>
<accession>A0ABD3F423</accession>